<feature type="region of interest" description="Disordered" evidence="1">
    <location>
        <begin position="1"/>
        <end position="26"/>
    </location>
</feature>
<dbReference type="STRING" id="180088.A0A1J8Q1Z0"/>
<dbReference type="Proteomes" id="UP000183567">
    <property type="component" value="Unassembled WGS sequence"/>
</dbReference>
<dbReference type="GO" id="GO:0006351">
    <property type="term" value="P:DNA-templated transcription"/>
    <property type="evidence" value="ECO:0007669"/>
    <property type="project" value="InterPro"/>
</dbReference>
<evidence type="ECO:0000259" key="2">
    <source>
        <dbReference type="Pfam" id="PF04990"/>
    </source>
</evidence>
<dbReference type="Gene3D" id="3.30.1360.140">
    <property type="match status" value="1"/>
</dbReference>
<dbReference type="Pfam" id="PF04990">
    <property type="entry name" value="RNA_pol_Rpb1_7"/>
    <property type="match status" value="1"/>
</dbReference>
<organism evidence="3 4">
    <name type="scientific">Rhizopogon vesiculosus</name>
    <dbReference type="NCBI Taxonomy" id="180088"/>
    <lineage>
        <taxon>Eukaryota</taxon>
        <taxon>Fungi</taxon>
        <taxon>Dikarya</taxon>
        <taxon>Basidiomycota</taxon>
        <taxon>Agaricomycotina</taxon>
        <taxon>Agaricomycetes</taxon>
        <taxon>Agaricomycetidae</taxon>
        <taxon>Boletales</taxon>
        <taxon>Suillineae</taxon>
        <taxon>Rhizopogonaceae</taxon>
        <taxon>Rhizopogon</taxon>
    </lineage>
</organism>
<evidence type="ECO:0000256" key="1">
    <source>
        <dbReference type="SAM" id="MobiDB-lite"/>
    </source>
</evidence>
<name>A0A1J8Q1Z0_9AGAM</name>
<gene>
    <name evidence="3" type="ORF">AZE42_08443</name>
</gene>
<protein>
    <recommendedName>
        <fullName evidence="2">RNA polymerase Rpb1 domain-containing protein</fullName>
    </recommendedName>
</protein>
<reference evidence="3 4" key="1">
    <citation type="submission" date="2016-03" db="EMBL/GenBank/DDBJ databases">
        <title>Comparative genomics of the ectomycorrhizal sister species Rhizopogon vinicolor and Rhizopogon vesiculosus (Basidiomycota: Boletales) reveals a divergence of the mating type B locus.</title>
        <authorList>
            <person name="Mujic A.B."/>
            <person name="Kuo A."/>
            <person name="Tritt A."/>
            <person name="Lipzen A."/>
            <person name="Chen C."/>
            <person name="Johnson J."/>
            <person name="Sharma A."/>
            <person name="Barry K."/>
            <person name="Grigoriev I.V."/>
            <person name="Spatafora J.W."/>
        </authorList>
    </citation>
    <scope>NUCLEOTIDE SEQUENCE [LARGE SCALE GENOMIC DNA]</scope>
    <source>
        <strain evidence="3 4">AM-OR11-056</strain>
    </source>
</reference>
<dbReference type="GO" id="GO:0003677">
    <property type="term" value="F:DNA binding"/>
    <property type="evidence" value="ECO:0007669"/>
    <property type="project" value="InterPro"/>
</dbReference>
<keyword evidence="4" id="KW-1185">Reference proteome</keyword>
<dbReference type="GO" id="GO:0003899">
    <property type="term" value="F:DNA-directed RNA polymerase activity"/>
    <property type="evidence" value="ECO:0007669"/>
    <property type="project" value="InterPro"/>
</dbReference>
<dbReference type="EMBL" id="LVVM01006566">
    <property type="protein sequence ID" value="OJA07737.1"/>
    <property type="molecule type" value="Genomic_DNA"/>
</dbReference>
<feature type="domain" description="RNA polymerase Rpb1" evidence="2">
    <location>
        <begin position="35"/>
        <end position="94"/>
    </location>
</feature>
<dbReference type="InterPro" id="IPR007073">
    <property type="entry name" value="RNA_pol_Rpb1_7"/>
</dbReference>
<evidence type="ECO:0000313" key="4">
    <source>
        <dbReference type="Proteomes" id="UP000183567"/>
    </source>
</evidence>
<accession>A0A1J8Q1Z0</accession>
<comment type="caution">
    <text evidence="3">The sequence shown here is derived from an EMBL/GenBank/DDBJ whole genome shotgun (WGS) entry which is preliminary data.</text>
</comment>
<evidence type="ECO:0000313" key="3">
    <source>
        <dbReference type="EMBL" id="OJA07737.1"/>
    </source>
</evidence>
<proteinExistence type="predicted"/>
<sequence>MKVIQCKKEKKQEKKQEQQKKKKKEQDDWVLDEIVFIESLFTIPNEDIEYKLHLQSLWLLHLEVDHAKMIDCKLTMPYVMDCIAKSFKTNLFVI</sequence>
<dbReference type="AlphaFoldDB" id="A0A1J8Q1Z0"/>
<dbReference type="InterPro" id="IPR038593">
    <property type="entry name" value="RNA_pol_Rpb1_7_sf"/>
</dbReference>